<dbReference type="Pfam" id="PF19045">
    <property type="entry name" value="Ligase_CoA_2"/>
    <property type="match status" value="1"/>
</dbReference>
<dbReference type="PANTHER" id="PTHR43334">
    <property type="entry name" value="ACETATE--COA LIGASE [ADP-FORMING]"/>
    <property type="match status" value="1"/>
</dbReference>
<keyword evidence="2 4" id="KW-0547">Nucleotide-binding</keyword>
<dbReference type="InterPro" id="IPR016102">
    <property type="entry name" value="Succinyl-CoA_synth-like"/>
</dbReference>
<dbReference type="SMART" id="SM00881">
    <property type="entry name" value="CoA_binding"/>
    <property type="match status" value="1"/>
</dbReference>
<dbReference type="EMBL" id="CP110257">
    <property type="protein sequence ID" value="UZD55383.1"/>
    <property type="molecule type" value="Genomic_DNA"/>
</dbReference>
<dbReference type="Gene3D" id="3.30.1490.20">
    <property type="entry name" value="ATP-grasp fold, A domain"/>
    <property type="match status" value="1"/>
</dbReference>
<evidence type="ECO:0000313" key="8">
    <source>
        <dbReference type="Proteomes" id="UP001163266"/>
    </source>
</evidence>
<dbReference type="InterPro" id="IPR003781">
    <property type="entry name" value="CoA-bd"/>
</dbReference>
<dbReference type="Pfam" id="PF13607">
    <property type="entry name" value="Succ_CoA_lig"/>
    <property type="match status" value="1"/>
</dbReference>
<evidence type="ECO:0000259" key="6">
    <source>
        <dbReference type="PROSITE" id="PS51186"/>
    </source>
</evidence>
<dbReference type="InterPro" id="IPR043938">
    <property type="entry name" value="Ligase_CoA_dom"/>
</dbReference>
<dbReference type="SUPFAM" id="SSF51735">
    <property type="entry name" value="NAD(P)-binding Rossmann-fold domains"/>
    <property type="match status" value="1"/>
</dbReference>
<dbReference type="InterPro" id="IPR036291">
    <property type="entry name" value="NAD(P)-bd_dom_sf"/>
</dbReference>
<accession>A0ABY6MTQ2</accession>
<evidence type="ECO:0000256" key="1">
    <source>
        <dbReference type="ARBA" id="ARBA00022598"/>
    </source>
</evidence>
<proteinExistence type="predicted"/>
<keyword evidence="3 4" id="KW-0067">ATP-binding</keyword>
<evidence type="ECO:0000256" key="2">
    <source>
        <dbReference type="ARBA" id="ARBA00022741"/>
    </source>
</evidence>
<evidence type="ECO:0000313" key="7">
    <source>
        <dbReference type="EMBL" id="UZD55383.1"/>
    </source>
</evidence>
<dbReference type="SUPFAM" id="SSF55729">
    <property type="entry name" value="Acyl-CoA N-acyltransferases (Nat)"/>
    <property type="match status" value="1"/>
</dbReference>
<dbReference type="Pfam" id="PF13302">
    <property type="entry name" value="Acetyltransf_3"/>
    <property type="match status" value="1"/>
</dbReference>
<dbReference type="InterPro" id="IPR051538">
    <property type="entry name" value="Acyl-CoA_Synth/Transferase"/>
</dbReference>
<dbReference type="PANTHER" id="PTHR43334:SF1">
    <property type="entry name" value="3-HYDROXYPROPIONATE--COA LIGASE [ADP-FORMING]"/>
    <property type="match status" value="1"/>
</dbReference>
<keyword evidence="1 7" id="KW-0436">Ligase</keyword>
<dbReference type="Pfam" id="PF13380">
    <property type="entry name" value="CoA_binding_2"/>
    <property type="match status" value="1"/>
</dbReference>
<name>A0ABY6MTQ2_9BURK</name>
<dbReference type="InterPro" id="IPR032875">
    <property type="entry name" value="Succ_CoA_lig_flav_dom"/>
</dbReference>
<dbReference type="InterPro" id="IPR000182">
    <property type="entry name" value="GNAT_dom"/>
</dbReference>
<dbReference type="GO" id="GO:0016874">
    <property type="term" value="F:ligase activity"/>
    <property type="evidence" value="ECO:0007669"/>
    <property type="project" value="UniProtKB-KW"/>
</dbReference>
<dbReference type="InterPro" id="IPR016181">
    <property type="entry name" value="Acyl_CoA_acyltransferase"/>
</dbReference>
<dbReference type="Gene3D" id="3.30.470.20">
    <property type="entry name" value="ATP-grasp fold, B domain"/>
    <property type="match status" value="1"/>
</dbReference>
<dbReference type="Gene3D" id="3.40.630.30">
    <property type="match status" value="1"/>
</dbReference>
<dbReference type="SUPFAM" id="SSF52210">
    <property type="entry name" value="Succinyl-CoA synthetase domains"/>
    <property type="match status" value="2"/>
</dbReference>
<dbReference type="PROSITE" id="PS51186">
    <property type="entry name" value="GNAT"/>
    <property type="match status" value="1"/>
</dbReference>
<reference evidence="7" key="1">
    <citation type="submission" date="2022-10" db="EMBL/GenBank/DDBJ databases">
        <title>Complete genome sequence of Schlegelella aquatica LMG 23380.</title>
        <authorList>
            <person name="Musilova J."/>
            <person name="Kourilova X."/>
            <person name="Bezdicek M."/>
            <person name="Hermankova K."/>
            <person name="Obruca S."/>
            <person name="Sedlar K."/>
        </authorList>
    </citation>
    <scope>NUCLEOTIDE SEQUENCE</scope>
    <source>
        <strain evidence="7">LMG 23380</strain>
    </source>
</reference>
<sequence length="938" mass="99751">MSVRNLEHLFRPRSVAVIGATDRPGSIGSLVMHNLLSAGFEGPVWPVNPKHPTVAGLQAWPDVDTLPEVPELAVICTPAVTVPGLVQALGRRGTRAAVVLTAGLKARERPDGPTLEQRMLEAARPYLLRVLGPNCLGLLVPGVRLNASFAHTHALPGRLAFVSQSGALATALLDWANSRGIGFSHFVSLGDSADVDVGDVLDWLASDPATRAILLYLESVQSARKFMSAARAAARNKPVLVVKSGRAPEGARAAASHTGALAASDLVVDAAIRRAGMLRVLTLQELFDAAETLARARPLAGERLAVLTNGGGAGVLAADALALAGGRLAPLAPETLAALDRALPATWSRGNPVDIIGDAPVARYTAALEALLAADEVDAVLLMHAPTAVVPSAEIARACLPLVQQARKPVLTCWLGGDVVEPARQLCAAAGVPTYDTPERAVTAFLQLVEYRRNQDSLLQTPPALPEAPRRDVARAADAASADGAAAATARYTAAADRPAARAMLQRVQAEGREMLSELEAKAVLEAYGIPTVPTRLARDPDEAARCAQALGFPAVLKILSPDISHKSDVGGVVLGLQDAAQVREAARAMSERIARVRPGARLAGFTVQPQVRRPMARELIVGVSQDPVFGPVILFGQGGTAVELLADRAIALPPLNMALARELVSRTQVAKLLGAWRDHPAVDAQALHAVLVRVSHLVCDLDELAELDINPLLADEAGVIALDARMRVRAGQPPAASRLAIRPYPKELESLHPVDGQQVLVRPIRPEDESRLRDFYASARPEDVRLRFFGPRREWAHSELARYSQIDYDREMCLVALPVEAEGHPSPQAPLLGEVRALCDPDNREAEFAIQVRSDWQQRGLGRLLLALLADHLRRRGTERLVGMCLRENVGMARLARSLGFEVRDAGGGVMALRLELGAGGHLPSGSAAQELPSSLF</sequence>
<dbReference type="Pfam" id="PF13549">
    <property type="entry name" value="ATP-grasp_5"/>
    <property type="match status" value="1"/>
</dbReference>
<dbReference type="Proteomes" id="UP001163266">
    <property type="component" value="Chromosome"/>
</dbReference>
<dbReference type="Gene3D" id="3.40.50.261">
    <property type="entry name" value="Succinyl-CoA synthetase domains"/>
    <property type="match status" value="2"/>
</dbReference>
<dbReference type="InterPro" id="IPR011761">
    <property type="entry name" value="ATP-grasp"/>
</dbReference>
<dbReference type="Gene3D" id="3.40.50.720">
    <property type="entry name" value="NAD(P)-binding Rossmann-like Domain"/>
    <property type="match status" value="1"/>
</dbReference>
<gene>
    <name evidence="7" type="ORF">OMP39_01985</name>
</gene>
<feature type="domain" description="N-acetyltransferase" evidence="6">
    <location>
        <begin position="760"/>
        <end position="917"/>
    </location>
</feature>
<evidence type="ECO:0000256" key="4">
    <source>
        <dbReference type="PROSITE-ProRule" id="PRU00409"/>
    </source>
</evidence>
<dbReference type="InterPro" id="IPR013815">
    <property type="entry name" value="ATP_grasp_subdomain_1"/>
</dbReference>
<organism evidence="7 8">
    <name type="scientific">Caldimonas aquatica</name>
    <dbReference type="NCBI Taxonomy" id="376175"/>
    <lineage>
        <taxon>Bacteria</taxon>
        <taxon>Pseudomonadati</taxon>
        <taxon>Pseudomonadota</taxon>
        <taxon>Betaproteobacteria</taxon>
        <taxon>Burkholderiales</taxon>
        <taxon>Sphaerotilaceae</taxon>
        <taxon>Caldimonas</taxon>
    </lineage>
</organism>
<keyword evidence="8" id="KW-1185">Reference proteome</keyword>
<dbReference type="SUPFAM" id="SSF56059">
    <property type="entry name" value="Glutathione synthetase ATP-binding domain-like"/>
    <property type="match status" value="1"/>
</dbReference>
<dbReference type="PROSITE" id="PS50975">
    <property type="entry name" value="ATP_GRASP"/>
    <property type="match status" value="1"/>
</dbReference>
<feature type="domain" description="ATP-grasp" evidence="5">
    <location>
        <begin position="522"/>
        <end position="558"/>
    </location>
</feature>
<evidence type="ECO:0000259" key="5">
    <source>
        <dbReference type="PROSITE" id="PS50975"/>
    </source>
</evidence>
<dbReference type="RefSeq" id="WP_264893137.1">
    <property type="nucleotide sequence ID" value="NZ_CP110257.1"/>
</dbReference>
<evidence type="ECO:0000256" key="3">
    <source>
        <dbReference type="ARBA" id="ARBA00022840"/>
    </source>
</evidence>
<protein>
    <submittedName>
        <fullName evidence="7">Acetate--CoA ligase family protein</fullName>
    </submittedName>
</protein>